<evidence type="ECO:0000313" key="8">
    <source>
        <dbReference type="Proteomes" id="UP000011668"/>
    </source>
</evidence>
<keyword evidence="1" id="KW-0479">Metal-binding</keyword>
<dbReference type="CDD" id="cd14947">
    <property type="entry name" value="NBR1_like"/>
    <property type="match status" value="1"/>
</dbReference>
<dbReference type="InterPro" id="IPR000433">
    <property type="entry name" value="Znf_ZZ"/>
</dbReference>
<evidence type="ECO:0000256" key="5">
    <source>
        <dbReference type="SAM" id="MobiDB-lite"/>
    </source>
</evidence>
<dbReference type="PANTHER" id="PTHR20930:SF0">
    <property type="entry name" value="PROTEIN ILRUN"/>
    <property type="match status" value="1"/>
</dbReference>
<dbReference type="CDD" id="cd02249">
    <property type="entry name" value="ZZ"/>
    <property type="match status" value="2"/>
</dbReference>
<gene>
    <name evidence="7" type="ORF">AG1IA_04781</name>
</gene>
<dbReference type="PROSITE" id="PS01357">
    <property type="entry name" value="ZF_ZZ_1"/>
    <property type="match status" value="2"/>
</dbReference>
<dbReference type="Pfam" id="PF16158">
    <property type="entry name" value="N_BRCA1_IG"/>
    <property type="match status" value="1"/>
</dbReference>
<dbReference type="SUPFAM" id="SSF57850">
    <property type="entry name" value="RING/U-box"/>
    <property type="match status" value="6"/>
</dbReference>
<comment type="caution">
    <text evidence="7">The sequence shown here is derived from an EMBL/GenBank/DDBJ whole genome shotgun (WGS) entry which is preliminary data.</text>
</comment>
<feature type="region of interest" description="Disordered" evidence="5">
    <location>
        <begin position="208"/>
        <end position="230"/>
    </location>
</feature>
<dbReference type="Proteomes" id="UP000011668">
    <property type="component" value="Unassembled WGS sequence"/>
</dbReference>
<evidence type="ECO:0000313" key="7">
    <source>
        <dbReference type="EMBL" id="ELU41185.1"/>
    </source>
</evidence>
<dbReference type="OMA" id="VHENVIC"/>
<reference evidence="7 8" key="1">
    <citation type="journal article" date="2013" name="Nat. Commun.">
        <title>The evolution and pathogenic mechanisms of the rice sheath blight pathogen.</title>
        <authorList>
            <person name="Zheng A."/>
            <person name="Lin R."/>
            <person name="Xu L."/>
            <person name="Qin P."/>
            <person name="Tang C."/>
            <person name="Ai P."/>
            <person name="Zhang D."/>
            <person name="Liu Y."/>
            <person name="Sun Z."/>
            <person name="Feng H."/>
            <person name="Wang Y."/>
            <person name="Chen Y."/>
            <person name="Liang X."/>
            <person name="Fu R."/>
            <person name="Li Q."/>
            <person name="Zhang J."/>
            <person name="Yu X."/>
            <person name="Xie Z."/>
            <person name="Ding L."/>
            <person name="Guan P."/>
            <person name="Tang J."/>
            <person name="Liang Y."/>
            <person name="Wang S."/>
            <person name="Deng Q."/>
            <person name="Li S."/>
            <person name="Zhu J."/>
            <person name="Wang L."/>
            <person name="Liu H."/>
            <person name="Li P."/>
        </authorList>
    </citation>
    <scope>NUCLEOTIDE SEQUENCE [LARGE SCALE GENOMIC DNA]</scope>
    <source>
        <strain evidence="8">AG-1 IA</strain>
    </source>
</reference>
<feature type="compositionally biased region" description="Acidic residues" evidence="5">
    <location>
        <begin position="1251"/>
        <end position="1269"/>
    </location>
</feature>
<dbReference type="PANTHER" id="PTHR20930">
    <property type="entry name" value="OVARIAN CARCINOMA ANTIGEN CA125-RELATED"/>
    <property type="match status" value="1"/>
</dbReference>
<dbReference type="PROSITE" id="PS50135">
    <property type="entry name" value="ZF_ZZ_2"/>
    <property type="match status" value="6"/>
</dbReference>
<feature type="compositionally biased region" description="Low complexity" evidence="5">
    <location>
        <begin position="1238"/>
        <end position="1249"/>
    </location>
</feature>
<evidence type="ECO:0000256" key="4">
    <source>
        <dbReference type="PROSITE-ProRule" id="PRU00228"/>
    </source>
</evidence>
<dbReference type="InterPro" id="IPR013783">
    <property type="entry name" value="Ig-like_fold"/>
</dbReference>
<evidence type="ECO:0000259" key="6">
    <source>
        <dbReference type="PROSITE" id="PS50135"/>
    </source>
</evidence>
<protein>
    <submittedName>
        <fullName evidence="7">ZZ domain-containing protein</fullName>
    </submittedName>
</protein>
<dbReference type="STRING" id="983506.L8WT77"/>
<keyword evidence="3" id="KW-0862">Zinc</keyword>
<feature type="domain" description="ZZ-type" evidence="6">
    <location>
        <begin position="656"/>
        <end position="711"/>
    </location>
</feature>
<sequence>MAVERCDLSLSCDSGACHSDGIRTSGNRTRLAPNLDHRQDGRAASAYAVHTALNAFLQCLNTPTIRLVSALDEHPSYSYSQASTSSCCSLADSRAEMRGLMDSFIADVQRIRETFDPSAVPDGRAASPVRNDDVETAPPVPGAYQVRPSSPSIESYEHKGIWCDSCNQKVFGIRHKCLDCYNYDLCNSCMTTKDIQSTHADMPHTFEAVHPPKPKPAPKSVPRARSKSPSPLPKCLCSVLPRPLGCEVCKPRKPTVPKAPLSYRCDSCQKIIDGNRHKCMNCSDFDLCEGCYTSGFPVFDHSPVHRFMHIEHPVRVITAPAMMVSDTIHPLTGGCTHEGPGYKCENCDDVDLCTACLGPVERATIQHAAWHTEKRSDKPVRLVPYNKDAKPQTPKSTTLPLAVHHAECDACDETIVGIRHKCTICHDFDLCDVCFKANAEPMNHKSDHDMLHLERPQRIITHVVGSGRGPATVPVATSSTSTATPNALHNAWCDACSERIRGIRHKCLDCDDFDFCNACVGTDHFNGDHTFYALTEPGQVVVRNIPEEPTRPRGRPQVSVQTIPPPILAPPAPPILPPSHRAPRPARPGPPAHSAACDMCSSRIRGVRYKCTACPDYDVCESCFRVSEEVHPGHSFAKVYQQGDIVVRKSSQTGFRHHARCDVCQKQITGTRYKCIHPSCPDFDICERCEAMPFAVHPETHAFVKLKSHIASYDGLKNVFAFAAGRQTSQPQTPSLQVPTPKVRIPTPGSQIPPSHNAGLSAYTEPMAGAEVFHTAATPSPIVPLSTLGCTIVPHTTIVPSLPQSPEPLCASPQAVSLPAIPSPIPSPPPIPGSSLTPERKLTASWAAASSGAKLDEHMIHHSDMYKPSYEAPPINPIHELQAQTRGRRTEALSVAPPRLSVTIQEERDPEAPQMTLVNARPVSLPDVPVHEPIVIQSPSRATTPEVSAHPLLQPVALVAQPESSVVSLEASPDIRPEDSVSVVSDLVSVVELVPEVVTCASVASESDTSSEVDTASEPEIVAKPETVVETEVEAEPVTPVADPEIPGLLPVYPHPLRAGLPDMIPLVSSPSSTMSSASIVSYTSPFEAAFIEDRTIVDGQIVSGGAEFSKIWRMRNTGTVAWPKDTTISFVGGHNMSTQVHWLVGGDLSPGQDIDVEVDMKAPEEPGRYNGTWSLKTPEGETFGSKVWCDIVVAEIERAGSSGNSEVSASSIIVPTRAPGMSVATMSTTPASPAVESVSSTIRSSSVTDMADDDDVSIGTDDSDDLIWDEVRRRGQGTSPH</sequence>
<feature type="region of interest" description="Disordered" evidence="5">
    <location>
        <begin position="1225"/>
        <end position="1282"/>
    </location>
</feature>
<dbReference type="Gene3D" id="2.60.40.10">
    <property type="entry name" value="Immunoglobulins"/>
    <property type="match status" value="1"/>
</dbReference>
<feature type="domain" description="ZZ-type" evidence="6">
    <location>
        <begin position="260"/>
        <end position="315"/>
    </location>
</feature>
<evidence type="ECO:0000256" key="2">
    <source>
        <dbReference type="ARBA" id="ARBA00022771"/>
    </source>
</evidence>
<organism evidence="7 8">
    <name type="scientific">Thanatephorus cucumeris (strain AG1-IA)</name>
    <name type="common">Rice sheath blight fungus</name>
    <name type="synonym">Rhizoctonia solani</name>
    <dbReference type="NCBI Taxonomy" id="983506"/>
    <lineage>
        <taxon>Eukaryota</taxon>
        <taxon>Fungi</taxon>
        <taxon>Dikarya</taxon>
        <taxon>Basidiomycota</taxon>
        <taxon>Agaricomycotina</taxon>
        <taxon>Agaricomycetes</taxon>
        <taxon>Cantharellales</taxon>
        <taxon>Ceratobasidiaceae</taxon>
        <taxon>Rhizoctonia</taxon>
        <taxon>Rhizoctonia solani AG-1</taxon>
    </lineage>
</organism>
<evidence type="ECO:0000256" key="1">
    <source>
        <dbReference type="ARBA" id="ARBA00022723"/>
    </source>
</evidence>
<dbReference type="Gene3D" id="3.30.60.90">
    <property type="match status" value="6"/>
</dbReference>
<feature type="domain" description="ZZ-type" evidence="6">
    <location>
        <begin position="158"/>
        <end position="214"/>
    </location>
</feature>
<proteinExistence type="predicted"/>
<feature type="domain" description="ZZ-type" evidence="6">
    <location>
        <begin position="403"/>
        <end position="458"/>
    </location>
</feature>
<evidence type="ECO:0000256" key="3">
    <source>
        <dbReference type="ARBA" id="ARBA00022833"/>
    </source>
</evidence>
<feature type="domain" description="ZZ-type" evidence="6">
    <location>
        <begin position="592"/>
        <end position="644"/>
    </location>
</feature>
<dbReference type="InterPro" id="IPR032350">
    <property type="entry name" value="Nbr1_FW"/>
</dbReference>
<dbReference type="InterPro" id="IPR043145">
    <property type="entry name" value="Znf_ZZ_sf"/>
</dbReference>
<accession>L8WT77</accession>
<dbReference type="Pfam" id="PF00569">
    <property type="entry name" value="ZZ"/>
    <property type="match status" value="6"/>
</dbReference>
<keyword evidence="2 4" id="KW-0863">Zinc-finger</keyword>
<dbReference type="GO" id="GO:0008270">
    <property type="term" value="F:zinc ion binding"/>
    <property type="evidence" value="ECO:0007669"/>
    <property type="project" value="UniProtKB-KW"/>
</dbReference>
<dbReference type="CDD" id="cd02340">
    <property type="entry name" value="ZZ_NBR1_like"/>
    <property type="match status" value="2"/>
</dbReference>
<name>L8WT77_THACA</name>
<keyword evidence="8" id="KW-1185">Reference proteome</keyword>
<dbReference type="OrthoDB" id="661148at2759"/>
<feature type="region of interest" description="Disordered" evidence="5">
    <location>
        <begin position="117"/>
        <end position="151"/>
    </location>
</feature>
<dbReference type="SMART" id="SM00291">
    <property type="entry name" value="ZnF_ZZ"/>
    <property type="match status" value="7"/>
</dbReference>
<feature type="domain" description="ZZ-type" evidence="6">
    <location>
        <begin position="488"/>
        <end position="539"/>
    </location>
</feature>
<dbReference type="HOGENOM" id="CLU_272391_0_0_1"/>
<dbReference type="EMBL" id="AFRT01001113">
    <property type="protein sequence ID" value="ELU41185.1"/>
    <property type="molecule type" value="Genomic_DNA"/>
</dbReference>